<dbReference type="RefSeq" id="WP_013177825.1">
    <property type="nucleotide sequence ID" value="NC_014221.1"/>
</dbReference>
<gene>
    <name evidence="4" type="ordered locus">Trad_1333</name>
</gene>
<dbReference type="EMBL" id="CP002049">
    <property type="protein sequence ID" value="ADI14455.1"/>
    <property type="molecule type" value="Genomic_DNA"/>
</dbReference>
<evidence type="ECO:0000256" key="2">
    <source>
        <dbReference type="SAM" id="Phobius"/>
    </source>
</evidence>
<dbReference type="HOGENOM" id="CLU_1228265_0_0_0"/>
<dbReference type="OrthoDB" id="66063at2"/>
<organism evidence="4 5">
    <name type="scientific">Truepera radiovictrix (strain DSM 17093 / CIP 108686 / LMG 22925 / RQ-24)</name>
    <dbReference type="NCBI Taxonomy" id="649638"/>
    <lineage>
        <taxon>Bacteria</taxon>
        <taxon>Thermotogati</taxon>
        <taxon>Deinococcota</taxon>
        <taxon>Deinococci</taxon>
        <taxon>Trueperales</taxon>
        <taxon>Trueperaceae</taxon>
        <taxon>Truepera</taxon>
    </lineage>
</organism>
<protein>
    <submittedName>
        <fullName evidence="4">Fimbrial assembly family protein</fullName>
    </submittedName>
</protein>
<evidence type="ECO:0000256" key="1">
    <source>
        <dbReference type="SAM" id="MobiDB-lite"/>
    </source>
</evidence>
<keyword evidence="2" id="KW-1133">Transmembrane helix</keyword>
<keyword evidence="5" id="KW-1185">Reference proteome</keyword>
<reference evidence="5" key="1">
    <citation type="submission" date="2010-05" db="EMBL/GenBank/DDBJ databases">
        <title>The complete genome of Truepera radiovictris DSM 17093.</title>
        <authorList>
            <consortium name="US DOE Joint Genome Institute (JGI-PGF)"/>
            <person name="Lucas S."/>
            <person name="Copeland A."/>
            <person name="Lapidus A."/>
            <person name="Glavina del Rio T."/>
            <person name="Dalin E."/>
            <person name="Tice H."/>
            <person name="Bruce D."/>
            <person name="Goodwin L."/>
            <person name="Pitluck S."/>
            <person name="Kyrpides N."/>
            <person name="Mavromatis K."/>
            <person name="Ovchinnikova G."/>
            <person name="Munk A.C."/>
            <person name="Detter J.C."/>
            <person name="Han C."/>
            <person name="Tapia R."/>
            <person name="Land M."/>
            <person name="Hauser L."/>
            <person name="Markowitz V."/>
            <person name="Cheng J.-F."/>
            <person name="Hugenholtz P."/>
            <person name="Woyke T."/>
            <person name="Wu D."/>
            <person name="Tindall B."/>
            <person name="Pomrenke H.G."/>
            <person name="Brambilla E."/>
            <person name="Klenk H.-P."/>
            <person name="Eisen J.A."/>
        </authorList>
    </citation>
    <scope>NUCLEOTIDE SEQUENCE [LARGE SCALE GENOMIC DNA]</scope>
    <source>
        <strain evidence="5">DSM 17093 / CIP 108686 / LMG 22925 / RQ-24</strain>
    </source>
</reference>
<feature type="domain" description="PilN biogenesis protein dimerization" evidence="3">
    <location>
        <begin position="104"/>
        <end position="200"/>
    </location>
</feature>
<dbReference type="AlphaFoldDB" id="D7CWU7"/>
<keyword evidence="2" id="KW-0812">Transmembrane</keyword>
<accession>D7CWU7</accession>
<feature type="region of interest" description="Disordered" evidence="1">
    <location>
        <begin position="205"/>
        <end position="226"/>
    </location>
</feature>
<dbReference type="InterPro" id="IPR040888">
    <property type="entry name" value="PilN_bio_d"/>
</dbReference>
<reference evidence="4 5" key="2">
    <citation type="journal article" date="2011" name="Stand. Genomic Sci.">
        <title>Complete genome sequence of Truepera radiovictrix type strain (RQ-24).</title>
        <authorList>
            <person name="Ivanova N."/>
            <person name="Rohde C."/>
            <person name="Munk C."/>
            <person name="Nolan M."/>
            <person name="Lucas S."/>
            <person name="Del Rio T.G."/>
            <person name="Tice H."/>
            <person name="Deshpande S."/>
            <person name="Cheng J.F."/>
            <person name="Tapia R."/>
            <person name="Han C."/>
            <person name="Goodwin L."/>
            <person name="Pitluck S."/>
            <person name="Liolios K."/>
            <person name="Mavromatis K."/>
            <person name="Mikhailova N."/>
            <person name="Pati A."/>
            <person name="Chen A."/>
            <person name="Palaniappan K."/>
            <person name="Land M."/>
            <person name="Hauser L."/>
            <person name="Chang Y.J."/>
            <person name="Jeffries C.D."/>
            <person name="Brambilla E."/>
            <person name="Rohde M."/>
            <person name="Goker M."/>
            <person name="Tindall B.J."/>
            <person name="Woyke T."/>
            <person name="Bristow J."/>
            <person name="Eisen J.A."/>
            <person name="Markowitz V."/>
            <person name="Hugenholtz P."/>
            <person name="Kyrpides N.C."/>
            <person name="Klenk H.P."/>
            <person name="Lapidus A."/>
        </authorList>
    </citation>
    <scope>NUCLEOTIDE SEQUENCE [LARGE SCALE GENOMIC DNA]</scope>
    <source>
        <strain evidence="5">DSM 17093 / CIP 108686 / LMG 22925 / RQ-24</strain>
    </source>
</reference>
<dbReference type="STRING" id="649638.Trad_1333"/>
<feature type="transmembrane region" description="Helical" evidence="2">
    <location>
        <begin position="20"/>
        <end position="38"/>
    </location>
</feature>
<dbReference type="Gene3D" id="3.30.70.2830">
    <property type="match status" value="1"/>
</dbReference>
<proteinExistence type="predicted"/>
<dbReference type="Proteomes" id="UP000000379">
    <property type="component" value="Chromosome"/>
</dbReference>
<evidence type="ECO:0000313" key="5">
    <source>
        <dbReference type="Proteomes" id="UP000000379"/>
    </source>
</evidence>
<dbReference type="Pfam" id="PF18222">
    <property type="entry name" value="PilN_bio_d"/>
    <property type="match status" value="1"/>
</dbReference>
<name>D7CWU7_TRURR</name>
<evidence type="ECO:0000313" key="4">
    <source>
        <dbReference type="EMBL" id="ADI14455.1"/>
    </source>
</evidence>
<evidence type="ECO:0000259" key="3">
    <source>
        <dbReference type="Pfam" id="PF18222"/>
    </source>
</evidence>
<dbReference type="eggNOG" id="COG3166">
    <property type="taxonomic scope" value="Bacteria"/>
</dbReference>
<dbReference type="KEGG" id="tra:Trad_1333"/>
<sequence>MITINLLPKTLRRRRRADPYTLAAAALPLVALLGAGWLQMGVSSEQARLEARESALRAEQRALSRFIAEQSALQNRRSALGELQAIAQEVQGNQILFSEQLFAMLETRPPAREDPATRMAFQTLEMRALDAATSEQRRAEGVYEDLTAVVEMDVAGVAGSAGVVADYVRELQRAPDFGVMLRDLTREESGFYTFNLTIGAALTGDADNPDADYPAMPAESSEGDTP</sequence>
<keyword evidence="2" id="KW-0472">Membrane</keyword>